<keyword evidence="2" id="KW-0150">Chloroplast</keyword>
<keyword evidence="1" id="KW-1133">Transmembrane helix</keyword>
<evidence type="ECO:0000313" key="2">
    <source>
        <dbReference type="EMBL" id="AYC65249.1"/>
    </source>
</evidence>
<dbReference type="GeneID" id="38279149"/>
<organism evidence="2">
    <name type="scientific">Codium arabicum</name>
    <name type="common">Green alga</name>
    <dbReference type="NCBI Taxonomy" id="221038"/>
    <lineage>
        <taxon>Eukaryota</taxon>
        <taxon>Viridiplantae</taxon>
        <taxon>Chlorophyta</taxon>
        <taxon>core chlorophytes</taxon>
        <taxon>Ulvophyceae</taxon>
        <taxon>TCBD clade</taxon>
        <taxon>Bryopsidales</taxon>
        <taxon>Bryopsidineae</taxon>
        <taxon>Codiaceae</taxon>
        <taxon>Codium</taxon>
    </lineage>
</organism>
<protein>
    <submittedName>
        <fullName evidence="2">Uncharacterized protein</fullName>
    </submittedName>
</protein>
<geneLocation type="chloroplast" evidence="2"/>
<sequence length="68" mass="8124">MQFEFLFHQRILIAFLIFFILIPQTPKENKLILTFNESGLFSNYLDASQTVQFLTILTIILFFLNFFI</sequence>
<dbReference type="RefSeq" id="YP_009519305.1">
    <property type="nucleotide sequence ID" value="NC_039524.1"/>
</dbReference>
<dbReference type="AlphaFoldDB" id="A0A386B0N1"/>
<accession>A0A386B0N1</accession>
<evidence type="ECO:0000256" key="1">
    <source>
        <dbReference type="SAM" id="Phobius"/>
    </source>
</evidence>
<keyword evidence="1" id="KW-0812">Transmembrane</keyword>
<feature type="transmembrane region" description="Helical" evidence="1">
    <location>
        <begin position="50"/>
        <end position="67"/>
    </location>
</feature>
<keyword evidence="2" id="KW-0934">Plastid</keyword>
<proteinExistence type="predicted"/>
<keyword evidence="1" id="KW-0472">Membrane</keyword>
<reference evidence="2" key="1">
    <citation type="submission" date="2018-07" db="EMBL/GenBank/DDBJ databases">
        <authorList>
            <person name="Quirk P.G."/>
            <person name="Krulwich T.A."/>
        </authorList>
    </citation>
    <scope>NUCLEOTIDE SEQUENCE</scope>
</reference>
<name>A0A386B0N1_CODAR</name>
<gene>
    <name evidence="2" type="primary">ycf47</name>
</gene>
<reference evidence="2" key="2">
    <citation type="journal article" date="2019" name="Mol. Phylogenet. Evol.">
        <title>Reassessment of the classification of bryopsidales (chlorophyta) based on chloroplast phylogenomic analyses.</title>
        <authorList>
            <person name="Cremen M.C."/>
            <person name="Leliaert F."/>
            <person name="West J."/>
            <person name="Lam D.W."/>
            <person name="Shimada S."/>
            <person name="Lopez-Bautista J.M."/>
            <person name="Verbruggen H."/>
        </authorList>
    </citation>
    <scope>NUCLEOTIDE SEQUENCE</scope>
</reference>
<dbReference type="EMBL" id="MH591107">
    <property type="protein sequence ID" value="AYC65249.1"/>
    <property type="molecule type" value="Genomic_DNA"/>
</dbReference>